<evidence type="ECO:0000313" key="3">
    <source>
        <dbReference type="Proteomes" id="UP001595953"/>
    </source>
</evidence>
<dbReference type="InterPro" id="IPR011871">
    <property type="entry name" value="Fib_succ_major"/>
</dbReference>
<name>A0ABV9MXE3_9FLAO</name>
<comment type="caution">
    <text evidence="2">The sequence shown here is derived from an EMBL/GenBank/DDBJ whole genome shotgun (WGS) entry which is preliminary data.</text>
</comment>
<dbReference type="Pfam" id="PF09603">
    <property type="entry name" value="Fib_succ_major"/>
    <property type="match status" value="1"/>
</dbReference>
<feature type="domain" description="Fibrobacter succinogenes major paralogous" evidence="1">
    <location>
        <begin position="24"/>
        <end position="204"/>
    </location>
</feature>
<evidence type="ECO:0000259" key="1">
    <source>
        <dbReference type="Pfam" id="PF09603"/>
    </source>
</evidence>
<dbReference type="Proteomes" id="UP001595953">
    <property type="component" value="Unassembled WGS sequence"/>
</dbReference>
<accession>A0ABV9MXE3</accession>
<dbReference type="NCBIfam" id="TIGR02145">
    <property type="entry name" value="Fib_succ_major"/>
    <property type="match status" value="1"/>
</dbReference>
<protein>
    <submittedName>
        <fullName evidence="2">Fibrobacter succinogenes major paralogous domain-containing protein</fullName>
    </submittedName>
</protein>
<dbReference type="RefSeq" id="WP_387959713.1">
    <property type="nucleotide sequence ID" value="NZ_JBHSGP010000004.1"/>
</dbReference>
<gene>
    <name evidence="2" type="ORF">ACFO5O_00040</name>
</gene>
<proteinExistence type="predicted"/>
<reference evidence="3" key="1">
    <citation type="journal article" date="2019" name="Int. J. Syst. Evol. Microbiol.">
        <title>The Global Catalogue of Microorganisms (GCM) 10K type strain sequencing project: providing services to taxonomists for standard genome sequencing and annotation.</title>
        <authorList>
            <consortium name="The Broad Institute Genomics Platform"/>
            <consortium name="The Broad Institute Genome Sequencing Center for Infectious Disease"/>
            <person name="Wu L."/>
            <person name="Ma J."/>
        </authorList>
    </citation>
    <scope>NUCLEOTIDE SEQUENCE [LARGE SCALE GENOMIC DNA]</scope>
    <source>
        <strain evidence="3">CCUG 63682</strain>
    </source>
</reference>
<sequence>MLKYSFLFPFLVCTLALSQTIETVNIGDQVWMAKNLESNSFQNGSAIIQAQDREQWQNLTEAAQPVWAYYYYDKATGEPYGYMYNIYAITNGNPCPKGFRVPTNDDWQKLIKYVSEDLAAKKLKSISGWDDNGNGTNDYAFNALPGGVKSGYGGFNSYKKQASFWSNSTHDDQGLWSVVLMWWSDKAIINPSGKKGGLHCRCIKE</sequence>
<organism evidence="2 3">
    <name type="scientific">Geojedonia litorea</name>
    <dbReference type="NCBI Taxonomy" id="1268269"/>
    <lineage>
        <taxon>Bacteria</taxon>
        <taxon>Pseudomonadati</taxon>
        <taxon>Bacteroidota</taxon>
        <taxon>Flavobacteriia</taxon>
        <taxon>Flavobacteriales</taxon>
        <taxon>Flavobacteriaceae</taxon>
        <taxon>Geojedonia</taxon>
    </lineage>
</organism>
<keyword evidence="3" id="KW-1185">Reference proteome</keyword>
<evidence type="ECO:0000313" key="2">
    <source>
        <dbReference type="EMBL" id="MFC4720691.1"/>
    </source>
</evidence>
<dbReference type="EMBL" id="JBHSGP010000004">
    <property type="protein sequence ID" value="MFC4720691.1"/>
    <property type="molecule type" value="Genomic_DNA"/>
</dbReference>